<keyword evidence="7" id="KW-0539">Nucleus</keyword>
<dbReference type="InterPro" id="IPR016024">
    <property type="entry name" value="ARM-type_fold"/>
</dbReference>
<dbReference type="Pfam" id="PF03810">
    <property type="entry name" value="IBN_N"/>
    <property type="match status" value="1"/>
</dbReference>
<evidence type="ECO:0000256" key="5">
    <source>
        <dbReference type="ARBA" id="ARBA00022737"/>
    </source>
</evidence>
<keyword evidence="4" id="KW-0963">Cytoplasm</keyword>
<dbReference type="GO" id="GO:0006606">
    <property type="term" value="P:protein import into nucleus"/>
    <property type="evidence" value="ECO:0007669"/>
    <property type="project" value="InterPro"/>
</dbReference>
<accession>A0A9D3S1C8</accession>
<dbReference type="InterPro" id="IPR040122">
    <property type="entry name" value="Importin_beta"/>
</dbReference>
<dbReference type="PROSITE" id="PS50166">
    <property type="entry name" value="IMPORTIN_B_NT"/>
    <property type="match status" value="1"/>
</dbReference>
<dbReference type="InterPro" id="IPR058584">
    <property type="entry name" value="IMB1_TNPO1-like_TPR"/>
</dbReference>
<comment type="caution">
    <text evidence="11">The sequence shown here is derived from an EMBL/GenBank/DDBJ whole genome shotgun (WGS) entry which is preliminary data.</text>
</comment>
<evidence type="ECO:0000256" key="9">
    <source>
        <dbReference type="SAM" id="Coils"/>
    </source>
</evidence>
<reference evidence="11" key="1">
    <citation type="submission" date="2021-01" db="EMBL/GenBank/DDBJ databases">
        <title>A chromosome-scale assembly of European eel, Anguilla anguilla.</title>
        <authorList>
            <person name="Henkel C."/>
            <person name="Jong-Raadsen S.A."/>
            <person name="Dufour S."/>
            <person name="Weltzien F.-A."/>
            <person name="Palstra A.P."/>
            <person name="Pelster B."/>
            <person name="Spaink H.P."/>
            <person name="Van Den Thillart G.E."/>
            <person name="Jansen H."/>
            <person name="Zahm M."/>
            <person name="Klopp C."/>
            <person name="Cedric C."/>
            <person name="Louis A."/>
            <person name="Berthelot C."/>
            <person name="Parey E."/>
            <person name="Roest Crollius H."/>
            <person name="Montfort J."/>
            <person name="Robinson-Rechavi M."/>
            <person name="Bucao C."/>
            <person name="Bouchez O."/>
            <person name="Gislard M."/>
            <person name="Lluch J."/>
            <person name="Milhes M."/>
            <person name="Lampietro C."/>
            <person name="Lopez Roques C."/>
            <person name="Donnadieu C."/>
            <person name="Braasch I."/>
            <person name="Desvignes T."/>
            <person name="Postlethwait J."/>
            <person name="Bobe J."/>
            <person name="Guiguen Y."/>
            <person name="Dirks R."/>
        </authorList>
    </citation>
    <scope>NUCLEOTIDE SEQUENCE</scope>
    <source>
        <strain evidence="11">Tag_6206</strain>
        <tissue evidence="11">Liver</tissue>
    </source>
</reference>
<evidence type="ECO:0000313" key="11">
    <source>
        <dbReference type="EMBL" id="KAG5850963.1"/>
    </source>
</evidence>
<dbReference type="GO" id="GO:0031267">
    <property type="term" value="F:small GTPase binding"/>
    <property type="evidence" value="ECO:0007669"/>
    <property type="project" value="InterPro"/>
</dbReference>
<organism evidence="11 12">
    <name type="scientific">Anguilla anguilla</name>
    <name type="common">European freshwater eel</name>
    <name type="synonym">Muraena anguilla</name>
    <dbReference type="NCBI Taxonomy" id="7936"/>
    <lineage>
        <taxon>Eukaryota</taxon>
        <taxon>Metazoa</taxon>
        <taxon>Chordata</taxon>
        <taxon>Craniata</taxon>
        <taxon>Vertebrata</taxon>
        <taxon>Euteleostomi</taxon>
        <taxon>Actinopterygii</taxon>
        <taxon>Neopterygii</taxon>
        <taxon>Teleostei</taxon>
        <taxon>Anguilliformes</taxon>
        <taxon>Anguillidae</taxon>
        <taxon>Anguilla</taxon>
    </lineage>
</organism>
<dbReference type="EMBL" id="JAFIRN010000004">
    <property type="protein sequence ID" value="KAG5850963.1"/>
    <property type="molecule type" value="Genomic_DNA"/>
</dbReference>
<dbReference type="PROSITE" id="PS50077">
    <property type="entry name" value="HEAT_REPEAT"/>
    <property type="match status" value="1"/>
</dbReference>
<evidence type="ECO:0000256" key="4">
    <source>
        <dbReference type="ARBA" id="ARBA00022490"/>
    </source>
</evidence>
<dbReference type="SUPFAM" id="SSF48371">
    <property type="entry name" value="ARM repeat"/>
    <property type="match status" value="2"/>
</dbReference>
<feature type="coiled-coil region" evidence="9">
    <location>
        <begin position="209"/>
        <end position="236"/>
    </location>
</feature>
<dbReference type="InterPro" id="IPR057672">
    <property type="entry name" value="TPR_IPO4/5"/>
</dbReference>
<dbReference type="InterPro" id="IPR011989">
    <property type="entry name" value="ARM-like"/>
</dbReference>
<dbReference type="Pfam" id="PF25780">
    <property type="entry name" value="TPR_IPO5"/>
    <property type="match status" value="1"/>
</dbReference>
<dbReference type="Proteomes" id="UP001044222">
    <property type="component" value="Unassembled WGS sequence"/>
</dbReference>
<evidence type="ECO:0000256" key="6">
    <source>
        <dbReference type="ARBA" id="ARBA00022927"/>
    </source>
</evidence>
<evidence type="ECO:0000256" key="3">
    <source>
        <dbReference type="ARBA" id="ARBA00022448"/>
    </source>
</evidence>
<sequence>MAKMTEELERILSLITQPDNVVIQQGTAQLKLAFKDPAAIPSLCTVMTNCEHPQIRQTAAVLLRMRVMKHWPKISHEHRESLKAVVLQAFKEETEQIVRHSISQLSAMLVKHESPEHWPALLALLNQSCKSISSQDRQVDLQLISKMVESNPENFKPHFGQLLLLFDNVLQDLSDPSALCHGMAALTSMCAHASTEEMNMIRSLVPRLITGMKQLIKSAQNEASEAMEAFDKLMESEASTVTPHVAQIVHFCLEVSADASLSISLRVKALSSLSVLIKLKSKTVLKLKLLGPILQTVFPVFCSAPPAAEDSEDQAQDIDSNDPRSLRHFAAGIIDTMALHMPPELLLAQLMPMTEACLASGKADDREAGLMCLALLAEGCADHIRTKMLSSVLQVACQNLSDSSQMVRGTALFALGQFSEHLQPDIGKYSSELIPLLLGYLSGLDHSRVVHVSKVFYALENFLENLGEAIQPYLPTLMETMFSALSETNILKIRVLAVSAIGAIANSAKEMLVPYFPHVMNTLKGFLTDMREETRSLQTQSLDTLSVVARSVGKDVFGSLAAECVQLGLNLTDSVDDPELRRCAYSLFSAVSSVCPGCLIPRLPAITTMMMLSLRSIEGVTAYLEEDQFTLLDDEDEDEGETALDEEEEGDNRAVYREIAGFSVENVYIDEKEDACKALGELSLNIGSAFLPYLESSFQHVYELHDFPHNDLRKTAFAALGQFCRAQHSVWMRNPTEVNHQALQKLLSVVLPTFLDAVRQEPEREVVMAVLESLNGVIKTCQGEALHTPSRLAEVFQAIRDVLKRKTACQDAGGEESDDNEHQVAHDVMLQEFAGEGIPLLASAVPADTFFPFLNELLPLIMSKAKPSSTAADRSFSVGTLAETLQLLGGVAGGRAIAGQLSSQVLPVLVGGVGDSDVDVRSNSVFGLGVLAETAGPFVTQDYPMILFLFSSLMAKESNRKVIDNLCAALCRMIMSSSDSVPLDQVFPALLTCLPLKEDLSENKTVFSCLAFLYTKNPSLVVGNMKAIVSASSHVLRTKDIDEDTKSSLLLFLKNMAQHHAQDFEDAVMSLSNEERDTFNTAVTQS</sequence>
<keyword evidence="5" id="KW-0677">Repeat</keyword>
<evidence type="ECO:0000313" key="12">
    <source>
        <dbReference type="Proteomes" id="UP001044222"/>
    </source>
</evidence>
<proteinExistence type="predicted"/>
<dbReference type="Pfam" id="PF25574">
    <property type="entry name" value="TPR_IMB1"/>
    <property type="match status" value="1"/>
</dbReference>
<dbReference type="GO" id="GO:0005737">
    <property type="term" value="C:cytoplasm"/>
    <property type="evidence" value="ECO:0007669"/>
    <property type="project" value="UniProtKB-SubCell"/>
</dbReference>
<evidence type="ECO:0000256" key="8">
    <source>
        <dbReference type="PROSITE-ProRule" id="PRU00103"/>
    </source>
</evidence>
<protein>
    <recommendedName>
        <fullName evidence="10">Importin N-terminal domain-containing protein</fullName>
    </recommendedName>
</protein>
<keyword evidence="9" id="KW-0175">Coiled coil</keyword>
<evidence type="ECO:0000256" key="1">
    <source>
        <dbReference type="ARBA" id="ARBA00004123"/>
    </source>
</evidence>
<dbReference type="SMART" id="SM00913">
    <property type="entry name" value="IBN_N"/>
    <property type="match status" value="1"/>
</dbReference>
<keyword evidence="6" id="KW-0653">Protein transport</keyword>
<evidence type="ECO:0000256" key="7">
    <source>
        <dbReference type="ARBA" id="ARBA00023242"/>
    </source>
</evidence>
<evidence type="ECO:0000256" key="2">
    <source>
        <dbReference type="ARBA" id="ARBA00004496"/>
    </source>
</evidence>
<comment type="subcellular location">
    <subcellularLocation>
        <location evidence="2">Cytoplasm</location>
    </subcellularLocation>
    <subcellularLocation>
        <location evidence="1">Nucleus</location>
    </subcellularLocation>
</comment>
<keyword evidence="12" id="KW-1185">Reference proteome</keyword>
<dbReference type="AlphaFoldDB" id="A0A9D3S1C8"/>
<keyword evidence="3" id="KW-0813">Transport</keyword>
<dbReference type="PANTHER" id="PTHR10527">
    <property type="entry name" value="IMPORTIN BETA"/>
    <property type="match status" value="1"/>
</dbReference>
<dbReference type="Gene3D" id="1.25.10.10">
    <property type="entry name" value="Leucine-rich Repeat Variant"/>
    <property type="match status" value="1"/>
</dbReference>
<dbReference type="InterPro" id="IPR001494">
    <property type="entry name" value="Importin-beta_N"/>
</dbReference>
<evidence type="ECO:0000259" key="10">
    <source>
        <dbReference type="PROSITE" id="PS50166"/>
    </source>
</evidence>
<feature type="domain" description="Importin N-terminal" evidence="10">
    <location>
        <begin position="26"/>
        <end position="92"/>
    </location>
</feature>
<name>A0A9D3S1C8_ANGAN</name>
<dbReference type="InterPro" id="IPR021133">
    <property type="entry name" value="HEAT_type_2"/>
</dbReference>
<feature type="repeat" description="HEAT" evidence="8">
    <location>
        <begin position="905"/>
        <end position="943"/>
    </location>
</feature>
<gene>
    <name evidence="11" type="ORF">ANANG_G00087950</name>
</gene>